<feature type="compositionally biased region" description="Basic and acidic residues" evidence="1">
    <location>
        <begin position="1861"/>
        <end position="1882"/>
    </location>
</feature>
<reference evidence="2 3" key="1">
    <citation type="submission" date="2020-04" db="EMBL/GenBank/DDBJ databases">
        <title>Perkinsus olseni comparative genomics.</title>
        <authorList>
            <person name="Bogema D.R."/>
        </authorList>
    </citation>
    <scope>NUCLEOTIDE SEQUENCE [LARGE SCALE GENOMIC DNA]</scope>
    <source>
        <strain evidence="2">ATCC PRA-179</strain>
    </source>
</reference>
<dbReference type="EMBL" id="JABAHT010000184">
    <property type="protein sequence ID" value="KAF4661889.1"/>
    <property type="molecule type" value="Genomic_DNA"/>
</dbReference>
<feature type="region of interest" description="Disordered" evidence="1">
    <location>
        <begin position="1640"/>
        <end position="1669"/>
    </location>
</feature>
<name>A0A7J6LRH3_PEROL</name>
<gene>
    <name evidence="2" type="ORF">FOZ61_002874</name>
</gene>
<dbReference type="GO" id="GO:0006044">
    <property type="term" value="P:N-acetylglucosamine metabolic process"/>
    <property type="evidence" value="ECO:0007669"/>
    <property type="project" value="InterPro"/>
</dbReference>
<evidence type="ECO:0000256" key="1">
    <source>
        <dbReference type="SAM" id="MobiDB-lite"/>
    </source>
</evidence>
<dbReference type="InterPro" id="IPR052960">
    <property type="entry name" value="GlcN6P_deaminase-like"/>
</dbReference>
<organism evidence="2 3">
    <name type="scientific">Perkinsus olseni</name>
    <name type="common">Perkinsus atlanticus</name>
    <dbReference type="NCBI Taxonomy" id="32597"/>
    <lineage>
        <taxon>Eukaryota</taxon>
        <taxon>Sar</taxon>
        <taxon>Alveolata</taxon>
        <taxon>Perkinsozoa</taxon>
        <taxon>Perkinsea</taxon>
        <taxon>Perkinsida</taxon>
        <taxon>Perkinsidae</taxon>
        <taxon>Perkinsus</taxon>
    </lineage>
</organism>
<feature type="compositionally biased region" description="Low complexity" evidence="1">
    <location>
        <begin position="1702"/>
        <end position="1713"/>
    </location>
</feature>
<dbReference type="PANTHER" id="PTHR42892:SF1">
    <property type="entry name" value="GLUCOSAMINE-6-PHOSPHATE ISOMERASE"/>
    <property type="match status" value="1"/>
</dbReference>
<feature type="region of interest" description="Disordered" evidence="1">
    <location>
        <begin position="1795"/>
        <end position="1837"/>
    </location>
</feature>
<dbReference type="Gene3D" id="3.40.50.1360">
    <property type="match status" value="1"/>
</dbReference>
<comment type="caution">
    <text evidence="2">The sequence shown here is derived from an EMBL/GenBank/DDBJ whole genome shotgun (WGS) entry which is preliminary data.</text>
</comment>
<dbReference type="InterPro" id="IPR037171">
    <property type="entry name" value="NagB/RpiA_transferase-like"/>
</dbReference>
<dbReference type="InterPro" id="IPR018321">
    <property type="entry name" value="Glucosamine6P_isomerase_CS"/>
</dbReference>
<dbReference type="SUPFAM" id="SSF100950">
    <property type="entry name" value="NagB/RpiA/CoA transferase-like"/>
    <property type="match status" value="1"/>
</dbReference>
<feature type="region of interest" description="Disordered" evidence="1">
    <location>
        <begin position="1695"/>
        <end position="1714"/>
    </location>
</feature>
<feature type="compositionally biased region" description="Basic residues" evidence="1">
    <location>
        <begin position="1802"/>
        <end position="1830"/>
    </location>
</feature>
<evidence type="ECO:0000313" key="3">
    <source>
        <dbReference type="Proteomes" id="UP000570595"/>
    </source>
</evidence>
<sequence length="1909" mass="213886">METTTLEGSTTGSSVTTTDSSTTTVEETTTTSPTSGSMMKGRKGQYGVFNWLDNAIWCSPWGWQQTTDSQCVKTDSRSGNLMYVWEPKAAGQEYRYMCGPTEDAFTPVQQLFLNVYDPIPDLGRSLGARVIQWAELLCGNPPLCTEDGWLEADPCYGGNADVAREHVYRSVKTYIESLMFQDEKTGDIVRIPISLMQAGFRSLRFGMVLGQHVDPIDGVQFGGRTQLNADCSRVGSRCEDTEQNVHKQGPLWSKYYPNNEAATSVDDYDLTINYIKRVFDFLDSDLRPDLGPRPVIDIYLDIELFQLSHVSPLGDLYDHTLHPIGTGYPGSADYKWGPITHWSVPAAVGEAYWRLLRHARKLVDDRNNRISDIDWENGHQIRTTLSGWMQQAYNWVSPRWAVDDTVAEVDDATSPYYGLFTAPFGTGKALINGVLTDWVCPCCVAANNAAVGDANYVSKAADDFSIVNCMHRYLDGVSVGTYQTSPAQFFYPWQLGRSDTAVDIIGPTATVQKGLKEYTPGDGVPLVDGQRADFTNAAIIDINNRYRYNPMGFWPNSAAPDDNTPSWAAGVGEYWDMKYTGWASFGARYLRQRSLVGADGRSKMSLALETTPLDSAGVCSKNSLANEWGWTLDEEDKVLMIFGSDEVGKMNSRGYVISNAWGIKPALQLFKENGLYQYMDPVSPILFNEHFSYTCLITNDHIRLPVYYSITTIMMMLNDNINVKVASSSSPSSVEEALLDKSIYTKDMYSLMEKTRTFIVDSFPLLGKVVAYRFIEWVIGNPEGVCALPTGKTPEYFIKWTQRIVNEWDTPAIKDDRRLYGMDGSIPPPRFDKLWFVMLDEFYPMNPEHHNSFKYYVSNYYIEGLGFNPDRCLFIDLSKLGLRPNESLDDIWPDGTFVDLSLRLRTPNTPLEVRQQDMIRQVDQWCLQYESKIRELGGIGFFLGGIGPDGHIAFNIRGSDHRSTTRLAQLNYETQAAASGDLGGIRAVKAKCAVTIGLGTITYNPNCVCIIIAAGEAKASMVADGIQKDTNVMYPSHAIRVLPNAAFYITRGAAKMLTQRKIIDLEKAPNVGIEDIENILVDVAVKSHKRLVDLSVVDVTNDPVGKVLIDRMGWGDEDDFHHACSMITDRLVSKIGRGTETIHDTTFLHTEPHHDDIMLGYLPSVIRQTRPTSNKHYFICATSGFNSVSNYHIRHMIARAEKFISTNSFAKLVGEGYFLPKPYDGDDDGLTSPAMTSSANFVDINTPPPPPAVTTTTTDPAREHYQLTRSRDVWQYLDGVAAKDENEKAEGSARRFIRNIIEIYGLSHSRDLHGQVEDKLHHLDDYLNTVYPGQADTRDVQILKGSCREFESECAWGSLGWLPSHVAHMRLGFYTSDIFTPDPTLERDSKPVIHVLLRTQPDIVTVAFDPEASGPDTHYKVLQAVTEALKVYQRTRPDKPIKVWGYRNVWYRFDTSEVTHIVPSSLSSLGCLDRMFMTNFESQTSAEFPSYELDGPFSKLAARIQVEQYKNLKVCLGRRWFQEHTSALIRATKGLVYFKEMTVPELEKVVILNNCVHLMADVTLSTAAVVGGGGADAPSLHKEDSLLAAAAAAVAPDTTIIHNIERDLHLALTAADFRELSLVVGASIMGSVVDKYNRLQHRQEEEEEEEGRAHHADDDTPATTKGPTCVDMSAQDAFRALSHLLTPRPMISGLDGEPRIFNNNNNNNNNNQQQHREEHPLMDFDVVHRITADPTTAAEDSQQITQKCLQLVASHKDMLNTAPIPGSTSQHIINNRLPDPLDQTADYYDVDDADAAGSYSSKRSKRSKKSRSSSKKHKSSSKRHHHHHHRSESEMRNLIRTVSVLLDDDDYGSTAGATRLTDVEWRRQEESSTRNDDGGTVKDKKRKRKTTADKNKKKEKKRRKKDSKK</sequence>
<feature type="compositionally biased region" description="Low complexity" evidence="1">
    <location>
        <begin position="1"/>
        <end position="37"/>
    </location>
</feature>
<feature type="region of interest" description="Disordered" evidence="1">
    <location>
        <begin position="1849"/>
        <end position="1909"/>
    </location>
</feature>
<dbReference type="GO" id="GO:0004342">
    <property type="term" value="F:glucosamine-6-phosphate deaminase activity"/>
    <property type="evidence" value="ECO:0007669"/>
    <property type="project" value="InterPro"/>
</dbReference>
<dbReference type="PROSITE" id="PS01161">
    <property type="entry name" value="GLC_GALNAC_ISOMERASE"/>
    <property type="match status" value="1"/>
</dbReference>
<dbReference type="OrthoDB" id="7663298at2759"/>
<protein>
    <recommendedName>
        <fullName evidence="4">Glucosamine-6-phosphate deaminase</fullName>
    </recommendedName>
</protein>
<dbReference type="Proteomes" id="UP000570595">
    <property type="component" value="Unassembled WGS sequence"/>
</dbReference>
<evidence type="ECO:0008006" key="4">
    <source>
        <dbReference type="Google" id="ProtNLM"/>
    </source>
</evidence>
<dbReference type="PANTHER" id="PTHR42892">
    <property type="entry name" value="GLUCOSAMINE-6-PHOSPHATE DEAMINASE-LIKE PROTEIN BT_0258-RELATED"/>
    <property type="match status" value="1"/>
</dbReference>
<accession>A0A7J6LRH3</accession>
<feature type="region of interest" description="Disordered" evidence="1">
    <location>
        <begin position="1"/>
        <end position="39"/>
    </location>
</feature>
<proteinExistence type="predicted"/>
<feature type="compositionally biased region" description="Basic residues" evidence="1">
    <location>
        <begin position="1897"/>
        <end position="1909"/>
    </location>
</feature>
<evidence type="ECO:0000313" key="2">
    <source>
        <dbReference type="EMBL" id="KAF4661889.1"/>
    </source>
</evidence>